<keyword evidence="3 11" id="KW-0349">Heme</keyword>
<dbReference type="InterPro" id="IPR036396">
    <property type="entry name" value="Cyt_P450_sf"/>
</dbReference>
<dbReference type="PRINTS" id="PR00385">
    <property type="entry name" value="P450"/>
</dbReference>
<dbReference type="PROSITE" id="PS00086">
    <property type="entry name" value="CYTOCHROME_P450"/>
    <property type="match status" value="1"/>
</dbReference>
<evidence type="ECO:0000313" key="13">
    <source>
        <dbReference type="Proteomes" id="UP000593562"/>
    </source>
</evidence>
<evidence type="ECO:0000256" key="8">
    <source>
        <dbReference type="ARBA" id="ARBA00023004"/>
    </source>
</evidence>
<keyword evidence="4" id="KW-0812">Transmembrane</keyword>
<proteinExistence type="inferred from homology"/>
<dbReference type="Gene3D" id="1.10.630.10">
    <property type="entry name" value="Cytochrome P450"/>
    <property type="match status" value="2"/>
</dbReference>
<keyword evidence="10" id="KW-0472">Membrane</keyword>
<dbReference type="AlphaFoldDB" id="A0A7J7DLH5"/>
<name>A0A7J7DLH5_TRIWF</name>
<evidence type="ECO:0000256" key="4">
    <source>
        <dbReference type="ARBA" id="ARBA00022692"/>
    </source>
</evidence>
<dbReference type="GO" id="GO:0005506">
    <property type="term" value="F:iron ion binding"/>
    <property type="evidence" value="ECO:0007669"/>
    <property type="project" value="InterPro"/>
</dbReference>
<comment type="caution">
    <text evidence="12">The sequence shown here is derived from an EMBL/GenBank/DDBJ whole genome shotgun (WGS) entry which is preliminary data.</text>
</comment>
<dbReference type="PANTHER" id="PTHR24282:SF211">
    <property type="entry name" value="CYTOCHROME P450-RELATED"/>
    <property type="match status" value="1"/>
</dbReference>
<evidence type="ECO:0000313" key="12">
    <source>
        <dbReference type="EMBL" id="KAF5747220.1"/>
    </source>
</evidence>
<keyword evidence="9 11" id="KW-0503">Monooxygenase</keyword>
<evidence type="ECO:0000256" key="3">
    <source>
        <dbReference type="ARBA" id="ARBA00022617"/>
    </source>
</evidence>
<dbReference type="GO" id="GO:0004497">
    <property type="term" value="F:monooxygenase activity"/>
    <property type="evidence" value="ECO:0007669"/>
    <property type="project" value="UniProtKB-KW"/>
</dbReference>
<accession>A0A7J7DLH5</accession>
<evidence type="ECO:0000256" key="11">
    <source>
        <dbReference type="RuleBase" id="RU000461"/>
    </source>
</evidence>
<reference evidence="12 13" key="1">
    <citation type="journal article" date="2020" name="Nat. Commun.">
        <title>Genome of Tripterygium wilfordii and identification of cytochrome P450 involved in triptolide biosynthesis.</title>
        <authorList>
            <person name="Tu L."/>
            <person name="Su P."/>
            <person name="Zhang Z."/>
            <person name="Gao L."/>
            <person name="Wang J."/>
            <person name="Hu T."/>
            <person name="Zhou J."/>
            <person name="Zhang Y."/>
            <person name="Zhao Y."/>
            <person name="Liu Y."/>
            <person name="Song Y."/>
            <person name="Tong Y."/>
            <person name="Lu Y."/>
            <person name="Yang J."/>
            <person name="Xu C."/>
            <person name="Jia M."/>
            <person name="Peters R.J."/>
            <person name="Huang L."/>
            <person name="Gao W."/>
        </authorList>
    </citation>
    <scope>NUCLEOTIDE SEQUENCE [LARGE SCALE GENOMIC DNA]</scope>
    <source>
        <strain evidence="13">cv. XIE 37</strain>
        <tissue evidence="12">Leaf</tissue>
    </source>
</reference>
<keyword evidence="13" id="KW-1185">Reference proteome</keyword>
<keyword evidence="7 11" id="KW-0560">Oxidoreductase</keyword>
<dbReference type="Proteomes" id="UP000593562">
    <property type="component" value="Unassembled WGS sequence"/>
</dbReference>
<keyword evidence="6" id="KW-1133">Transmembrane helix</keyword>
<sequence length="274" mass="31341">MNTSGCFEKARFDPLMKMLFGQGLNGLRGNKWALHRKIANQAFSIERIKSWVPEIVASVTKMVEKWEDIRGEREEIEVEVHKDLHDLSADVISRTAFGSSYEEGKRIFALQDQQMRLFAEDMRSVYLLGFRLITRHVSMILAETLRLYPPVVMLVREAAKDVKIGSLEIPAKTQLLLALAAAHHDTDIWGEDANDFNPLRFQEKHIASLFPFGLGPRNCVAQNLAMFEAKIVLAMILQQYTFVVSPTYVHSPMLFISLRPQYGAHILFTRISKY</sequence>
<dbReference type="SUPFAM" id="SSF48264">
    <property type="entry name" value="Cytochrome P450"/>
    <property type="match status" value="1"/>
</dbReference>
<evidence type="ECO:0000256" key="6">
    <source>
        <dbReference type="ARBA" id="ARBA00022989"/>
    </source>
</evidence>
<dbReference type="InterPro" id="IPR050665">
    <property type="entry name" value="Cytochrome_P450_Monooxygen"/>
</dbReference>
<evidence type="ECO:0000256" key="5">
    <source>
        <dbReference type="ARBA" id="ARBA00022723"/>
    </source>
</evidence>
<evidence type="ECO:0000256" key="1">
    <source>
        <dbReference type="ARBA" id="ARBA00004167"/>
    </source>
</evidence>
<organism evidence="12 13">
    <name type="scientific">Tripterygium wilfordii</name>
    <name type="common">Thunder God vine</name>
    <dbReference type="NCBI Taxonomy" id="458696"/>
    <lineage>
        <taxon>Eukaryota</taxon>
        <taxon>Viridiplantae</taxon>
        <taxon>Streptophyta</taxon>
        <taxon>Embryophyta</taxon>
        <taxon>Tracheophyta</taxon>
        <taxon>Spermatophyta</taxon>
        <taxon>Magnoliopsida</taxon>
        <taxon>eudicotyledons</taxon>
        <taxon>Gunneridae</taxon>
        <taxon>Pentapetalae</taxon>
        <taxon>rosids</taxon>
        <taxon>fabids</taxon>
        <taxon>Celastrales</taxon>
        <taxon>Celastraceae</taxon>
        <taxon>Tripterygium</taxon>
    </lineage>
</organism>
<evidence type="ECO:0008006" key="14">
    <source>
        <dbReference type="Google" id="ProtNLM"/>
    </source>
</evidence>
<comment type="subcellular location">
    <subcellularLocation>
        <location evidence="1">Membrane</location>
        <topology evidence="1">Single-pass membrane protein</topology>
    </subcellularLocation>
</comment>
<dbReference type="GO" id="GO:0016020">
    <property type="term" value="C:membrane"/>
    <property type="evidence" value="ECO:0007669"/>
    <property type="project" value="UniProtKB-SubCell"/>
</dbReference>
<dbReference type="InterPro" id="IPR017972">
    <property type="entry name" value="Cyt_P450_CS"/>
</dbReference>
<keyword evidence="8 11" id="KW-0408">Iron</keyword>
<evidence type="ECO:0000256" key="2">
    <source>
        <dbReference type="ARBA" id="ARBA00010617"/>
    </source>
</evidence>
<keyword evidence="5 11" id="KW-0479">Metal-binding</keyword>
<dbReference type="Pfam" id="PF00067">
    <property type="entry name" value="p450"/>
    <property type="match status" value="2"/>
</dbReference>
<evidence type="ECO:0000256" key="10">
    <source>
        <dbReference type="ARBA" id="ARBA00023136"/>
    </source>
</evidence>
<protein>
    <recommendedName>
        <fullName evidence="14">Cytochrome P450 734A1-like protein</fullName>
    </recommendedName>
</protein>
<comment type="similarity">
    <text evidence="2 11">Belongs to the cytochrome P450 family.</text>
</comment>
<dbReference type="GO" id="GO:0020037">
    <property type="term" value="F:heme binding"/>
    <property type="evidence" value="ECO:0007669"/>
    <property type="project" value="InterPro"/>
</dbReference>
<gene>
    <name evidence="12" type="ORF">HS088_TW06G01401</name>
</gene>
<evidence type="ECO:0000256" key="9">
    <source>
        <dbReference type="ARBA" id="ARBA00023033"/>
    </source>
</evidence>
<dbReference type="InterPro" id="IPR001128">
    <property type="entry name" value="Cyt_P450"/>
</dbReference>
<dbReference type="EMBL" id="JAAARO010000006">
    <property type="protein sequence ID" value="KAF5747220.1"/>
    <property type="molecule type" value="Genomic_DNA"/>
</dbReference>
<dbReference type="PANTHER" id="PTHR24282">
    <property type="entry name" value="CYTOCHROME P450 FAMILY MEMBER"/>
    <property type="match status" value="1"/>
</dbReference>
<dbReference type="GO" id="GO:0016705">
    <property type="term" value="F:oxidoreductase activity, acting on paired donors, with incorporation or reduction of molecular oxygen"/>
    <property type="evidence" value="ECO:0007669"/>
    <property type="project" value="InterPro"/>
</dbReference>
<dbReference type="InParanoid" id="A0A7J7DLH5"/>
<evidence type="ECO:0000256" key="7">
    <source>
        <dbReference type="ARBA" id="ARBA00023002"/>
    </source>
</evidence>